<evidence type="ECO:0000313" key="1">
    <source>
        <dbReference type="EMBL" id="MEW9501874.1"/>
    </source>
</evidence>
<comment type="caution">
    <text evidence="1">The sequence shown here is derived from an EMBL/GenBank/DDBJ whole genome shotgun (WGS) entry which is preliminary data.</text>
</comment>
<proteinExistence type="predicted"/>
<gene>
    <name evidence="1" type="ORF">AB1471_08675</name>
</gene>
<protein>
    <submittedName>
        <fullName evidence="1">Uncharacterized protein</fullName>
    </submittedName>
</protein>
<dbReference type="RefSeq" id="WP_367779516.1">
    <property type="nucleotide sequence ID" value="NZ_JBFMIA010000006.1"/>
</dbReference>
<keyword evidence="2" id="KW-1185">Reference proteome</keyword>
<name>A0ABV3Q4N8_9BACL</name>
<accession>A0ABV3Q4N8</accession>
<evidence type="ECO:0000313" key="2">
    <source>
        <dbReference type="Proteomes" id="UP001556040"/>
    </source>
</evidence>
<dbReference type="Proteomes" id="UP001556040">
    <property type="component" value="Unassembled WGS sequence"/>
</dbReference>
<sequence>MAILGSTLIFSSYRKSINLRTVFGGLAIHYWVTGLNI</sequence>
<organism evidence="1 2">
    <name type="scientific">Jeotgalibacillus marinus</name>
    <dbReference type="NCBI Taxonomy" id="86667"/>
    <lineage>
        <taxon>Bacteria</taxon>
        <taxon>Bacillati</taxon>
        <taxon>Bacillota</taxon>
        <taxon>Bacilli</taxon>
        <taxon>Bacillales</taxon>
        <taxon>Caryophanaceae</taxon>
        <taxon>Jeotgalibacillus</taxon>
    </lineage>
</organism>
<dbReference type="EMBL" id="JBFMIA010000006">
    <property type="protein sequence ID" value="MEW9501874.1"/>
    <property type="molecule type" value="Genomic_DNA"/>
</dbReference>
<reference evidence="1 2" key="1">
    <citation type="journal article" date="1979" name="Int. J. Syst. Evol. Microbiol.">
        <title>Bacillus globisporus subsp. marinus subsp. nov.</title>
        <authorList>
            <person name="Liu H."/>
        </authorList>
    </citation>
    <scope>NUCLEOTIDE SEQUENCE [LARGE SCALE GENOMIC DNA]</scope>
    <source>
        <strain evidence="1 2">DSM 1297</strain>
    </source>
</reference>